<comment type="subcellular location">
    <subcellularLocation>
        <location evidence="1">Membrane</location>
        <topology evidence="1">Multi-pass membrane protein</topology>
    </subcellularLocation>
</comment>
<accession>A0A9P7S1A2</accession>
<gene>
    <name evidence="7" type="ORF">E1B28_007288</name>
</gene>
<keyword evidence="8" id="KW-1185">Reference proteome</keyword>
<dbReference type="Gene3D" id="1.20.1250.20">
    <property type="entry name" value="MFS general substrate transporter like domains"/>
    <property type="match status" value="1"/>
</dbReference>
<dbReference type="GeneID" id="66076364"/>
<reference evidence="7" key="1">
    <citation type="journal article" date="2021" name="Genome Biol. Evol.">
        <title>The assembled and annotated genome of the fairy-ring fungus Marasmius oreades.</title>
        <authorList>
            <person name="Hiltunen M."/>
            <person name="Ament-Velasquez S.L."/>
            <person name="Johannesson H."/>
        </authorList>
    </citation>
    <scope>NUCLEOTIDE SEQUENCE</scope>
    <source>
        <strain evidence="7">03SP1</strain>
    </source>
</reference>
<feature type="transmembrane region" description="Helical" evidence="6">
    <location>
        <begin position="36"/>
        <end position="63"/>
    </location>
</feature>
<feature type="transmembrane region" description="Helical" evidence="6">
    <location>
        <begin position="12"/>
        <end position="30"/>
    </location>
</feature>
<comment type="caution">
    <text evidence="7">The sequence shown here is derived from an EMBL/GenBank/DDBJ whole genome shotgun (WGS) entry which is preliminary data.</text>
</comment>
<dbReference type="InterPro" id="IPR011701">
    <property type="entry name" value="MFS"/>
</dbReference>
<dbReference type="OrthoDB" id="2015447at2759"/>
<dbReference type="AlphaFoldDB" id="A0A9P7S1A2"/>
<evidence type="ECO:0000256" key="2">
    <source>
        <dbReference type="ARBA" id="ARBA00022692"/>
    </source>
</evidence>
<dbReference type="InterPro" id="IPR051068">
    <property type="entry name" value="MFS_Domain-Containing_Protein"/>
</dbReference>
<feature type="transmembrane region" description="Helical" evidence="6">
    <location>
        <begin position="99"/>
        <end position="120"/>
    </location>
</feature>
<feature type="transmembrane region" description="Helical" evidence="6">
    <location>
        <begin position="325"/>
        <end position="348"/>
    </location>
</feature>
<name>A0A9P7S1A2_9AGAR</name>
<feature type="transmembrane region" description="Helical" evidence="6">
    <location>
        <begin position="397"/>
        <end position="418"/>
    </location>
</feature>
<feature type="region of interest" description="Disordered" evidence="5">
    <location>
        <begin position="233"/>
        <end position="259"/>
    </location>
</feature>
<protein>
    <recommendedName>
        <fullName evidence="9">MFS general substrate transporter</fullName>
    </recommendedName>
</protein>
<keyword evidence="4 6" id="KW-0472">Membrane</keyword>
<dbReference type="RefSeq" id="XP_043010094.1">
    <property type="nucleotide sequence ID" value="XM_043152010.1"/>
</dbReference>
<feature type="transmembrane region" description="Helical" evidence="6">
    <location>
        <begin position="75"/>
        <end position="93"/>
    </location>
</feature>
<keyword evidence="3 6" id="KW-1133">Transmembrane helix</keyword>
<evidence type="ECO:0000256" key="5">
    <source>
        <dbReference type="SAM" id="MobiDB-lite"/>
    </source>
</evidence>
<organism evidence="7 8">
    <name type="scientific">Marasmius oreades</name>
    <name type="common">fairy-ring Marasmius</name>
    <dbReference type="NCBI Taxonomy" id="181124"/>
    <lineage>
        <taxon>Eukaryota</taxon>
        <taxon>Fungi</taxon>
        <taxon>Dikarya</taxon>
        <taxon>Basidiomycota</taxon>
        <taxon>Agaricomycotina</taxon>
        <taxon>Agaricomycetes</taxon>
        <taxon>Agaricomycetidae</taxon>
        <taxon>Agaricales</taxon>
        <taxon>Marasmiineae</taxon>
        <taxon>Marasmiaceae</taxon>
        <taxon>Marasmius</taxon>
    </lineage>
</organism>
<dbReference type="PANTHER" id="PTHR23510:SF64">
    <property type="entry name" value="INNER MEMBRANE TRANSPORT PROTEIN YAJR"/>
    <property type="match status" value="1"/>
</dbReference>
<feature type="transmembrane region" description="Helical" evidence="6">
    <location>
        <begin position="184"/>
        <end position="202"/>
    </location>
</feature>
<feature type="transmembrane region" description="Helical" evidence="6">
    <location>
        <begin position="355"/>
        <end position="377"/>
    </location>
</feature>
<dbReference type="Pfam" id="PF07690">
    <property type="entry name" value="MFS_1"/>
    <property type="match status" value="1"/>
</dbReference>
<evidence type="ECO:0000256" key="4">
    <source>
        <dbReference type="ARBA" id="ARBA00023136"/>
    </source>
</evidence>
<keyword evidence="2 6" id="KW-0812">Transmembrane</keyword>
<evidence type="ECO:0000256" key="1">
    <source>
        <dbReference type="ARBA" id="ARBA00004141"/>
    </source>
</evidence>
<proteinExistence type="predicted"/>
<evidence type="ECO:0000313" key="7">
    <source>
        <dbReference type="EMBL" id="KAG7093624.1"/>
    </source>
</evidence>
<dbReference type="EMBL" id="CM032184">
    <property type="protein sequence ID" value="KAG7093624.1"/>
    <property type="molecule type" value="Genomic_DNA"/>
</dbReference>
<dbReference type="GO" id="GO:0016020">
    <property type="term" value="C:membrane"/>
    <property type="evidence" value="ECO:0007669"/>
    <property type="project" value="UniProtKB-SubCell"/>
</dbReference>
<dbReference type="InterPro" id="IPR036259">
    <property type="entry name" value="MFS_trans_sf"/>
</dbReference>
<dbReference type="GO" id="GO:0022857">
    <property type="term" value="F:transmembrane transporter activity"/>
    <property type="evidence" value="ECO:0007669"/>
    <property type="project" value="InterPro"/>
</dbReference>
<evidence type="ECO:0000256" key="6">
    <source>
        <dbReference type="SAM" id="Phobius"/>
    </source>
</evidence>
<sequence>MDEFKIPKKSSLAIILLSNTLMQVSFFIVVSTSNEYALHLGGTSTFSGVVIGIPTVFSGLTLLPLMKFDRGGYSIPLHISCAANMIGLIIYALAYRANFLYLILIGRIVSGIGFSMWMYCKRYCSDPRIVGIRRRTTLASWLVSGNGVGMCVGPFLGGVFYRFIGFKHEGTLRGDLWNGFTSASWVLAGIWAVFWVAAWLWFEDISTVKVEEKVAMEVVQQQPEQVIPDREFDGSYSTSARTDKGNTAVDTRGSGPANGPTIEALEDSSRTNLLHESFEVTLPQFGVMFCMCWFAMTCFFILGAWEANIPIFASKTPSLHFSPFASGNFLAAGALACFPFFILNIFVARRVQDRYILMFGTGLGILALITFLILVAIPSKSSNPDEVGFVGGYGGAFMCWFAVALGFNVASTVTISLLSKQVPPTPKWNGRTSLAIQYSNYLGRVTGAVWGGSGVKVGMPAYVGLEIAIVGIGGVLSLLLWKNLKAKTG</sequence>
<evidence type="ECO:0008006" key="9">
    <source>
        <dbReference type="Google" id="ProtNLM"/>
    </source>
</evidence>
<dbReference type="SUPFAM" id="SSF103473">
    <property type="entry name" value="MFS general substrate transporter"/>
    <property type="match status" value="1"/>
</dbReference>
<feature type="transmembrane region" description="Helical" evidence="6">
    <location>
        <begin position="285"/>
        <end position="305"/>
    </location>
</feature>
<evidence type="ECO:0000256" key="3">
    <source>
        <dbReference type="ARBA" id="ARBA00022989"/>
    </source>
</evidence>
<evidence type="ECO:0000313" key="8">
    <source>
        <dbReference type="Proteomes" id="UP001049176"/>
    </source>
</evidence>
<feature type="transmembrane region" description="Helical" evidence="6">
    <location>
        <begin position="141"/>
        <end position="164"/>
    </location>
</feature>
<dbReference type="KEGG" id="more:E1B28_007288"/>
<dbReference type="PANTHER" id="PTHR23510">
    <property type="entry name" value="INNER MEMBRANE TRANSPORT PROTEIN YAJR"/>
    <property type="match status" value="1"/>
</dbReference>
<feature type="transmembrane region" description="Helical" evidence="6">
    <location>
        <begin position="461"/>
        <end position="481"/>
    </location>
</feature>
<dbReference type="Proteomes" id="UP001049176">
    <property type="component" value="Chromosome 4"/>
</dbReference>